<comment type="similarity">
    <text evidence="1">Belongs to the PemK/MazF family.</text>
</comment>
<sequence length="114" mass="12431">MTGNGYRRGDIVVADLDPSAGHEQRKRRYLLVVGNEQFNRTCNLTLACAITSADNGYPLHIPVHPISMGESIEGFVEVEQLKALDLAARGAEVVGWVPSDEMDRITGMILACFA</sequence>
<accession>A0A087A209</accession>
<evidence type="ECO:0000256" key="2">
    <source>
        <dbReference type="ARBA" id="ARBA00022649"/>
    </source>
</evidence>
<dbReference type="PANTHER" id="PTHR33988">
    <property type="entry name" value="ENDORIBONUCLEASE MAZF-RELATED"/>
    <property type="match status" value="1"/>
</dbReference>
<name>A0A087A209_9BIFI</name>
<dbReference type="RefSeq" id="WP_043163801.1">
    <property type="nucleotide sequence ID" value="NZ_JDUV01000001.1"/>
</dbReference>
<evidence type="ECO:0000313" key="3">
    <source>
        <dbReference type="EMBL" id="KFI52809.1"/>
    </source>
</evidence>
<organism evidence="3 4">
    <name type="scientific">Bifidobacterium callitrichos DSM 23973</name>
    <dbReference type="NCBI Taxonomy" id="1437609"/>
    <lineage>
        <taxon>Bacteria</taxon>
        <taxon>Bacillati</taxon>
        <taxon>Actinomycetota</taxon>
        <taxon>Actinomycetes</taxon>
        <taxon>Bifidobacteriales</taxon>
        <taxon>Bifidobacteriaceae</taxon>
        <taxon>Bifidobacterium</taxon>
    </lineage>
</organism>
<dbReference type="OrthoDB" id="9808744at2"/>
<dbReference type="GO" id="GO:0003677">
    <property type="term" value="F:DNA binding"/>
    <property type="evidence" value="ECO:0007669"/>
    <property type="project" value="InterPro"/>
</dbReference>
<keyword evidence="2" id="KW-1277">Toxin-antitoxin system</keyword>
<evidence type="ECO:0000313" key="4">
    <source>
        <dbReference type="Proteomes" id="UP000029072"/>
    </source>
</evidence>
<dbReference type="eggNOG" id="COG2337">
    <property type="taxonomic scope" value="Bacteria"/>
</dbReference>
<dbReference type="EMBL" id="JGYS01000015">
    <property type="protein sequence ID" value="KFI52809.1"/>
    <property type="molecule type" value="Genomic_DNA"/>
</dbReference>
<dbReference type="Gene3D" id="2.30.30.110">
    <property type="match status" value="1"/>
</dbReference>
<dbReference type="GO" id="GO:0006402">
    <property type="term" value="P:mRNA catabolic process"/>
    <property type="evidence" value="ECO:0007669"/>
    <property type="project" value="TreeGrafter"/>
</dbReference>
<dbReference type="InterPro" id="IPR003477">
    <property type="entry name" value="PemK-like"/>
</dbReference>
<evidence type="ECO:0000256" key="1">
    <source>
        <dbReference type="ARBA" id="ARBA00007521"/>
    </source>
</evidence>
<dbReference type="Pfam" id="PF02452">
    <property type="entry name" value="PemK_toxin"/>
    <property type="match status" value="1"/>
</dbReference>
<dbReference type="GO" id="GO:0016075">
    <property type="term" value="P:rRNA catabolic process"/>
    <property type="evidence" value="ECO:0007669"/>
    <property type="project" value="TreeGrafter"/>
</dbReference>
<dbReference type="SUPFAM" id="SSF50118">
    <property type="entry name" value="Cell growth inhibitor/plasmid maintenance toxic component"/>
    <property type="match status" value="1"/>
</dbReference>
<dbReference type="AlphaFoldDB" id="A0A087A209"/>
<dbReference type="STRING" id="1437609.BCAL_1485"/>
<comment type="caution">
    <text evidence="3">The sequence shown here is derived from an EMBL/GenBank/DDBJ whole genome shotgun (WGS) entry which is preliminary data.</text>
</comment>
<dbReference type="Proteomes" id="UP000029072">
    <property type="component" value="Unassembled WGS sequence"/>
</dbReference>
<protein>
    <submittedName>
        <fullName evidence="3">Growth inhibitor</fullName>
    </submittedName>
</protein>
<dbReference type="GO" id="GO:0004521">
    <property type="term" value="F:RNA endonuclease activity"/>
    <property type="evidence" value="ECO:0007669"/>
    <property type="project" value="TreeGrafter"/>
</dbReference>
<reference evidence="3 4" key="1">
    <citation type="submission" date="2014-03" db="EMBL/GenBank/DDBJ databases">
        <title>Genomics of Bifidobacteria.</title>
        <authorList>
            <person name="Ventura M."/>
            <person name="Milani C."/>
            <person name="Lugli G.A."/>
        </authorList>
    </citation>
    <scope>NUCLEOTIDE SEQUENCE [LARGE SCALE GENOMIC DNA]</scope>
    <source>
        <strain evidence="3 4">DSM 23973</strain>
    </source>
</reference>
<gene>
    <name evidence="3" type="ORF">BCAL_1485</name>
</gene>
<dbReference type="InterPro" id="IPR011067">
    <property type="entry name" value="Plasmid_toxin/cell-grow_inhib"/>
</dbReference>
<proteinExistence type="inferred from homology"/>
<dbReference type="PANTHER" id="PTHR33988:SF3">
    <property type="entry name" value="ENDORIBONUCLEASE TOXIN CHPB-RELATED"/>
    <property type="match status" value="1"/>
</dbReference>